<reference evidence="2" key="1">
    <citation type="submission" date="2023-08" db="EMBL/GenBank/DDBJ databases">
        <authorList>
            <person name="Chen Y."/>
            <person name="Shah S."/>
            <person name="Dougan E. K."/>
            <person name="Thang M."/>
            <person name="Chan C."/>
        </authorList>
    </citation>
    <scope>NUCLEOTIDE SEQUENCE</scope>
</reference>
<feature type="transmembrane region" description="Helical" evidence="1">
    <location>
        <begin position="432"/>
        <end position="459"/>
    </location>
</feature>
<comment type="caution">
    <text evidence="2">The sequence shown here is derived from an EMBL/GenBank/DDBJ whole genome shotgun (WGS) entry which is preliminary data.</text>
</comment>
<dbReference type="InterPro" id="IPR016024">
    <property type="entry name" value="ARM-type_fold"/>
</dbReference>
<feature type="transmembrane region" description="Helical" evidence="1">
    <location>
        <begin position="82"/>
        <end position="103"/>
    </location>
</feature>
<dbReference type="Gene3D" id="1.25.10.10">
    <property type="entry name" value="Leucine-rich Repeat Variant"/>
    <property type="match status" value="2"/>
</dbReference>
<dbReference type="Proteomes" id="UP001178507">
    <property type="component" value="Unassembled WGS sequence"/>
</dbReference>
<feature type="transmembrane region" description="Helical" evidence="1">
    <location>
        <begin position="480"/>
        <end position="505"/>
    </location>
</feature>
<keyword evidence="1" id="KW-0812">Transmembrane</keyword>
<gene>
    <name evidence="2" type="ORF">EVOR1521_LOCUS28817</name>
</gene>
<evidence type="ECO:0000313" key="3">
    <source>
        <dbReference type="Proteomes" id="UP001178507"/>
    </source>
</evidence>
<dbReference type="EMBL" id="CAUJNA010003654">
    <property type="protein sequence ID" value="CAJ1407012.1"/>
    <property type="molecule type" value="Genomic_DNA"/>
</dbReference>
<dbReference type="SUPFAM" id="SSF48371">
    <property type="entry name" value="ARM repeat"/>
    <property type="match status" value="1"/>
</dbReference>
<accession>A0AA36JIS5</accession>
<evidence type="ECO:0000256" key="1">
    <source>
        <dbReference type="SAM" id="Phobius"/>
    </source>
</evidence>
<sequence length="1483" mass="164346">MTAWTGSYVFANLGVDSLATTWKGSRNGSREYHELSVLPEAPSSSQALLKGRGFERQTSRNSAPGEGELLQVFNWLRSSWKAMLTTFVALAVALVIHFSMPFVHPSRYVIMGTTVVDYPQAFEVPSEYNPDCDTRSSDFRMGNRAFLEELEGFSFVFFSVASIVNMATEIIKTASAVLMPPVKPIPDADQFIPDVNQPNCVALRRCPGNRFVTLGSLVPGPQELWRSGPFAKKFQPMAKSLISLVQGELQGQRPEGAEFCPSQSVNVLMEAPHGLKIAGISGMTIFMPWTMQTACFLYPIQLVSLLYDLIADSFLRSPDYMSILSDSNLWWQWLLLSFRHEMLLPVLLQVLRIHISIDNLGSFLRGSEGTLIGKRMLAFACAVALLPKLMIFLPALLVTFLIGLFPTWLAAQFLERTTGKSYWYGKDGPHLVVLYCFVLPSASVVNALFYSFSGATYLCTHAKANLLPLREGHWTMDAPLICFLASMFFWALALVVPLKLFLTFFPETSGRGFISFLSPSGFYLRWLENPLYDTSSLRLDREGYEEHRRHFLKAEAKEECRYCQHINNSAGDVLATHFPAQSFIYDGMQQCWEFPCLHNFIYNAQKGASSAAELIGVIERLRERQSVRRLRAALDEAQDFADGLQQAEQLRRTAQVVNNGHIVIIDGVFGPHTKKALLEFLMQQGEIPRTNTPKGGFGQEAMKGLQSFLKRLGFYTGPLHGQLDDCWTIRALRSWLMDLGHFHERWLSDGDCSFGRWTTIALQRFLVSTHERAKGIRHLAVDGQWTVETVFAFEEFLARTGTATPRTGTWQEANTRALQEFLKRRGYLEKDQPLATEMDPEVCAGLQAWLRDQGFPCGLEGKNADGVDGILDTATCIALQLFLNSERAGFIDKDLVIDGKWKEITIRRLQEMLAEDNLNVEVTGSWDVVTRQALQGFLKAQGRYVSFLDGDFGGVSVKSLQAWLRDEGFSCGNDGPRGDGVSGVWNKATTAALQKFLNSRKASICQDARYTTVPEQHDLEASCWALALFGGAEEAIDEDALNMISVLGPDLLENGRKTAKARLVLRENNLPVPCEWWGTAQLLANLGDAAWVQAANSDAAVAAVRALRSLEEVDEAPQGVWEMGVAVLLGHLRDGSAATVEVVCHALGTLTDTHLLRVEVHDCARKVLAARLRANASIHQAIARGLVSMRTLIPQLWPVLRERLSSPDGLDVKIAAEALAALHGQQLLPEQVLSSCVEVLGERLLEEDWIVRVAACRGLASFGTQVAGPYLDQILRVVDDDEGPVVAAAAYAVSVLVGRRRERMFQLQGVMRRLQMRLADGESDSWVRAGACQGLGHLGIATEDTVAVLSSQFTDSEGIVVEAAAEAMCSLHLWGAVETKVLDEEARKTAQRLGDENWLTRWASCVCLGALGVAALPYIQDLQDRFEDEDENGFVHDAARMSLNRLSVMQRGERSLEKLYSANASAQNAGGLSPPVVFPRLFS</sequence>
<organism evidence="2 3">
    <name type="scientific">Effrenium voratum</name>
    <dbReference type="NCBI Taxonomy" id="2562239"/>
    <lineage>
        <taxon>Eukaryota</taxon>
        <taxon>Sar</taxon>
        <taxon>Alveolata</taxon>
        <taxon>Dinophyceae</taxon>
        <taxon>Suessiales</taxon>
        <taxon>Symbiodiniaceae</taxon>
        <taxon>Effrenium</taxon>
    </lineage>
</organism>
<protein>
    <submittedName>
        <fullName evidence="2">Uncharacterized protein</fullName>
    </submittedName>
</protein>
<keyword evidence="3" id="KW-1185">Reference proteome</keyword>
<feature type="transmembrane region" description="Helical" evidence="1">
    <location>
        <begin position="376"/>
        <end position="405"/>
    </location>
</feature>
<keyword evidence="1" id="KW-1133">Transmembrane helix</keyword>
<dbReference type="InterPro" id="IPR011989">
    <property type="entry name" value="ARM-like"/>
</dbReference>
<keyword evidence="1" id="KW-0472">Membrane</keyword>
<proteinExistence type="predicted"/>
<evidence type="ECO:0000313" key="2">
    <source>
        <dbReference type="EMBL" id="CAJ1407012.1"/>
    </source>
</evidence>
<name>A0AA36JIS5_9DINO</name>